<reference evidence="1" key="2">
    <citation type="journal article" date="2024" name="Heliyon">
        <title>Complete genome sequence of the novel virulent phage PMBT24 infecting Enterocloster bolteae from the human gut.</title>
        <authorList>
            <person name="Sprotte S."/>
            <person name="Brinks E."/>
            <person name="Neve H."/>
            <person name="Franz C.M.A.P."/>
        </authorList>
    </citation>
    <scope>NUCLEOTIDE SEQUENCE</scope>
</reference>
<protein>
    <submittedName>
        <fullName evidence="1">Uncharacterized protein</fullName>
    </submittedName>
</protein>
<sequence length="65" mass="7396">MIGKEMYTHGTNSCYTALYGLIIKVDIIQSCPIRPIITIIATYPLSHTPHHQSIQRPRMPVKAFE</sequence>
<reference evidence="1" key="1">
    <citation type="submission" date="2023-01" db="EMBL/GenBank/DDBJ databases">
        <authorList>
            <person name="Sprotte S."/>
            <person name="Brinks E."/>
        </authorList>
    </citation>
    <scope>NUCLEOTIDE SEQUENCE</scope>
</reference>
<organism evidence="1">
    <name type="scientific">Enterocloster phage PMBT24</name>
    <dbReference type="NCBI Taxonomy" id="3025413"/>
    <lineage>
        <taxon>Viruses</taxon>
        <taxon>Duplodnaviria</taxon>
        <taxon>Heunggongvirae</taxon>
        <taxon>Uroviricota</taxon>
        <taxon>Caudoviricetes</taxon>
    </lineage>
</organism>
<evidence type="ECO:0000313" key="1">
    <source>
        <dbReference type="EMBL" id="WDQ45436.1"/>
    </source>
</evidence>
<accession>A0AAT9TT67</accession>
<dbReference type="EMBL" id="OQ326496">
    <property type="protein sequence ID" value="WDQ45436.1"/>
    <property type="molecule type" value="Genomic_DNA"/>
</dbReference>
<name>A0AAT9TT67_9CAUD</name>
<proteinExistence type="predicted"/>